<dbReference type="OrthoDB" id="334494at2"/>
<dbReference type="RefSeq" id="WP_004785032.1">
    <property type="nucleotide sequence ID" value="NZ_JAMQPX010000001.1"/>
</dbReference>
<dbReference type="AlphaFoldDB" id="A0A4R8MZN4"/>
<evidence type="ECO:0000313" key="1">
    <source>
        <dbReference type="EMBL" id="TDY73012.1"/>
    </source>
</evidence>
<name>A0A4R8MZN4_LEPME</name>
<comment type="caution">
    <text evidence="1">The sequence shown here is derived from an EMBL/GenBank/DDBJ whole genome shotgun (WGS) entry which is preliminary data.</text>
</comment>
<keyword evidence="2" id="KW-1185">Reference proteome</keyword>
<proteinExistence type="predicted"/>
<sequence length="223" mass="25426">MKKKFLLLTFLLWNCGSLTIKPPIYKPISEVNYNGNWTVKIVNAGFTKEVENHWWGDKYYQIVITVKNNSDKYRFLNLDNYKLTKFNFDYIMKRNPEIFAAYSKNPESFDLNEFFNQKNMISLKLRILKSVEIPNDTYGGKPIFPTGKFKNENVVSAALIAGDYGAPGSGPVQDSDNSTGWMAPGETKILKVNFSVIDGLPLHAVVIPEIFESILEINHSEVK</sequence>
<dbReference type="GeneID" id="79827330"/>
<accession>A0A4R8MZN4</accession>
<evidence type="ECO:0000313" key="2">
    <source>
        <dbReference type="Proteomes" id="UP000294684"/>
    </source>
</evidence>
<dbReference type="EMBL" id="SORO01000001">
    <property type="protein sequence ID" value="TDY73012.1"/>
    <property type="molecule type" value="Genomic_DNA"/>
</dbReference>
<gene>
    <name evidence="1" type="ORF">CLV96_2031</name>
</gene>
<organism evidence="1 2">
    <name type="scientific">Leptospira meyeri</name>
    <dbReference type="NCBI Taxonomy" id="29508"/>
    <lineage>
        <taxon>Bacteria</taxon>
        <taxon>Pseudomonadati</taxon>
        <taxon>Spirochaetota</taxon>
        <taxon>Spirochaetia</taxon>
        <taxon>Leptospirales</taxon>
        <taxon>Leptospiraceae</taxon>
        <taxon>Leptospira</taxon>
    </lineage>
</organism>
<protein>
    <submittedName>
        <fullName evidence="1">Uncharacterized protein</fullName>
    </submittedName>
</protein>
<dbReference type="Proteomes" id="UP000294684">
    <property type="component" value="Unassembled WGS sequence"/>
</dbReference>
<reference evidence="1 2" key="1">
    <citation type="submission" date="2019-03" db="EMBL/GenBank/DDBJ databases">
        <title>Genomic Encyclopedia of Archaeal and Bacterial Type Strains, Phase II (KMG-II): from individual species to whole genera.</title>
        <authorList>
            <person name="Goeker M."/>
        </authorList>
    </citation>
    <scope>NUCLEOTIDE SEQUENCE [LARGE SCALE GENOMIC DNA]</scope>
    <source>
        <strain evidence="1 2">DSM 21537</strain>
    </source>
</reference>